<gene>
    <name evidence="5" type="ORF">GCM10007860_29150</name>
</gene>
<keyword evidence="4" id="KW-0342">GTP-binding</keyword>
<organism evidence="5 6">
    <name type="scientific">Chitiniphilus shinanonensis</name>
    <dbReference type="NCBI Taxonomy" id="553088"/>
    <lineage>
        <taxon>Bacteria</taxon>
        <taxon>Pseudomonadati</taxon>
        <taxon>Pseudomonadota</taxon>
        <taxon>Betaproteobacteria</taxon>
        <taxon>Neisseriales</taxon>
        <taxon>Chitinibacteraceae</taxon>
        <taxon>Chitiniphilus</taxon>
    </lineage>
</organism>
<evidence type="ECO:0000256" key="1">
    <source>
        <dbReference type="ARBA" id="ARBA00005290"/>
    </source>
</evidence>
<proteinExistence type="inferred from homology"/>
<dbReference type="SUPFAM" id="SSF52540">
    <property type="entry name" value="P-loop containing nucleoside triphosphate hydrolases"/>
    <property type="match status" value="1"/>
</dbReference>
<keyword evidence="6" id="KW-1185">Reference proteome</keyword>
<dbReference type="PANTHER" id="PTHR42708:SF1">
    <property type="entry name" value="GLIDING MOTILITY PROTEIN MGLA"/>
    <property type="match status" value="1"/>
</dbReference>
<comment type="caution">
    <text evidence="5">The sequence shown here is derived from an EMBL/GenBank/DDBJ whole genome shotgun (WGS) entry which is preliminary data.</text>
</comment>
<evidence type="ECO:0000313" key="5">
    <source>
        <dbReference type="EMBL" id="GLS05758.1"/>
    </source>
</evidence>
<dbReference type="EMBL" id="BSOZ01000063">
    <property type="protein sequence ID" value="GLS05758.1"/>
    <property type="molecule type" value="Genomic_DNA"/>
</dbReference>
<dbReference type="InterPro" id="IPR027417">
    <property type="entry name" value="P-loop_NTPase"/>
</dbReference>
<dbReference type="InterPro" id="IPR004130">
    <property type="entry name" value="Gpn"/>
</dbReference>
<evidence type="ECO:0000256" key="2">
    <source>
        <dbReference type="ARBA" id="ARBA00022741"/>
    </source>
</evidence>
<dbReference type="RefSeq" id="WP_026263110.1">
    <property type="nucleotide sequence ID" value="NZ_BSOZ01000063.1"/>
</dbReference>
<keyword evidence="3" id="KW-0378">Hydrolase</keyword>
<reference evidence="6" key="1">
    <citation type="journal article" date="2019" name="Int. J. Syst. Evol. Microbiol.">
        <title>The Global Catalogue of Microorganisms (GCM) 10K type strain sequencing project: providing services to taxonomists for standard genome sequencing and annotation.</title>
        <authorList>
            <consortium name="The Broad Institute Genomics Platform"/>
            <consortium name="The Broad Institute Genome Sequencing Center for Infectious Disease"/>
            <person name="Wu L."/>
            <person name="Ma J."/>
        </authorList>
    </citation>
    <scope>NUCLEOTIDE SEQUENCE [LARGE SCALE GENOMIC DNA]</scope>
    <source>
        <strain evidence="6">NBRC 104970</strain>
    </source>
</reference>
<dbReference type="InterPro" id="IPR052705">
    <property type="entry name" value="Gliding_Motility_GTPase"/>
</dbReference>
<dbReference type="PANTHER" id="PTHR42708">
    <property type="entry name" value="ATP/GTP-BINDING PROTEIN-RELATED"/>
    <property type="match status" value="1"/>
</dbReference>
<dbReference type="Proteomes" id="UP001156836">
    <property type="component" value="Unassembled WGS sequence"/>
</dbReference>
<sequence>MDQCKLIFAGPVGVGKTTAVAALCHGRLLTTEEDASDVTRLHKDTTTVAFDYGVIDLDGGDRLHVYGLPGQKRFDFMWEILAKDSLGLILLLDNSRSSPCADLKFYVDAFRGFIEQTGLVVGVTRTDSHPLPVLDTYRASLAALGFKSCPVFEVDPRMRENVVMMVQALLYQLAPELAG</sequence>
<accession>A0ABQ6BVK8</accession>
<name>A0ABQ6BVK8_9NEIS</name>
<protein>
    <submittedName>
        <fullName evidence="5">GTP-binding protein</fullName>
    </submittedName>
</protein>
<evidence type="ECO:0000313" key="6">
    <source>
        <dbReference type="Proteomes" id="UP001156836"/>
    </source>
</evidence>
<evidence type="ECO:0000256" key="3">
    <source>
        <dbReference type="ARBA" id="ARBA00022801"/>
    </source>
</evidence>
<keyword evidence="2" id="KW-0547">Nucleotide-binding</keyword>
<comment type="similarity">
    <text evidence="1">Belongs to the GPN-loop GTPase family.</text>
</comment>
<dbReference type="Pfam" id="PF03029">
    <property type="entry name" value="ATP_bind_1"/>
    <property type="match status" value="1"/>
</dbReference>
<dbReference type="CDD" id="cd00882">
    <property type="entry name" value="Ras_like_GTPase"/>
    <property type="match status" value="1"/>
</dbReference>
<evidence type="ECO:0000256" key="4">
    <source>
        <dbReference type="ARBA" id="ARBA00023134"/>
    </source>
</evidence>
<dbReference type="Gene3D" id="3.40.50.300">
    <property type="entry name" value="P-loop containing nucleotide triphosphate hydrolases"/>
    <property type="match status" value="1"/>
</dbReference>